<feature type="domain" description="Phosphatidic acid phosphatase type 2/haloperoxidase" evidence="2">
    <location>
        <begin position="95"/>
        <end position="224"/>
    </location>
</feature>
<keyword evidence="1" id="KW-0472">Membrane</keyword>
<name>A0AAP4PY80_9BACT</name>
<keyword evidence="1" id="KW-1133">Transmembrane helix</keyword>
<comment type="caution">
    <text evidence="3">The sequence shown here is derived from an EMBL/GenBank/DDBJ whole genome shotgun (WGS) entry which is preliminary data.</text>
</comment>
<feature type="transmembrane region" description="Helical" evidence="1">
    <location>
        <begin position="178"/>
        <end position="196"/>
    </location>
</feature>
<feature type="transmembrane region" description="Helical" evidence="1">
    <location>
        <begin position="94"/>
        <end position="112"/>
    </location>
</feature>
<accession>A0AAP4PY80</accession>
<dbReference type="Gene3D" id="1.20.144.10">
    <property type="entry name" value="Phosphatidic acid phosphatase type 2/haloperoxidase"/>
    <property type="match status" value="1"/>
</dbReference>
<dbReference type="CDD" id="cd03396">
    <property type="entry name" value="PAP2_like_6"/>
    <property type="match status" value="1"/>
</dbReference>
<reference evidence="3" key="1">
    <citation type="journal article" date="2023" name="Microorganisms">
        <title>Genomic Characterization of Arcobacter butzleri Strains Isolated from Various Sources in Lithuania.</title>
        <authorList>
            <person name="Uljanovas D."/>
            <person name="Golz G."/>
            <person name="Fleischmann S."/>
            <person name="Kudirkiene E."/>
            <person name="Kasetiene N."/>
            <person name="Grineviciene A."/>
            <person name="Tamuleviciene E."/>
            <person name="Aksomaitiene J."/>
            <person name="Alter T."/>
            <person name="Malakauskas M."/>
        </authorList>
    </citation>
    <scope>NUCLEOTIDE SEQUENCE</scope>
    <source>
        <strain evidence="3">H19</strain>
    </source>
</reference>
<evidence type="ECO:0000259" key="2">
    <source>
        <dbReference type="Pfam" id="PF01569"/>
    </source>
</evidence>
<gene>
    <name evidence="3" type="ORF">PJV92_04675</name>
</gene>
<dbReference type="InterPro" id="IPR036938">
    <property type="entry name" value="PAP2/HPO_sf"/>
</dbReference>
<evidence type="ECO:0000313" key="4">
    <source>
        <dbReference type="Proteomes" id="UP001171508"/>
    </source>
</evidence>
<feature type="transmembrane region" description="Helical" evidence="1">
    <location>
        <begin position="153"/>
        <end position="171"/>
    </location>
</feature>
<reference evidence="3" key="2">
    <citation type="submission" date="2023-01" db="EMBL/GenBank/DDBJ databases">
        <authorList>
            <person name="Uljanovas D."/>
        </authorList>
    </citation>
    <scope>NUCLEOTIDE SEQUENCE</scope>
    <source>
        <strain evidence="3">H19</strain>
    </source>
</reference>
<dbReference type="Pfam" id="PF01569">
    <property type="entry name" value="PAP2"/>
    <property type="match status" value="1"/>
</dbReference>
<sequence length="238" mass="27361">MTQENLNKQIIITAILLIAVVLFFQFTNWDMNLQSYFYNFEGKSWIVDRKDSILKYIFYDGFKKLFKIFSILILILVVISLFKKISIIEQYKKGLVILLLSMIFVPALTVSLKGVTNMPCPNNLTEYGGKYPDVRIFDSYPKDFIQKSKIKCWPAGHASMGFSLMALFFLFKKPRNQKIALGVALVLAWVTGGYKMSIGDHFLSHTLISMILGWLIILLIVKSISFLEKVKFKKSTII</sequence>
<organism evidence="3 4">
    <name type="scientific">Aliarcobacter butzleri</name>
    <dbReference type="NCBI Taxonomy" id="28197"/>
    <lineage>
        <taxon>Bacteria</taxon>
        <taxon>Pseudomonadati</taxon>
        <taxon>Campylobacterota</taxon>
        <taxon>Epsilonproteobacteria</taxon>
        <taxon>Campylobacterales</taxon>
        <taxon>Arcobacteraceae</taxon>
        <taxon>Aliarcobacter</taxon>
    </lineage>
</organism>
<feature type="transmembrane region" description="Helical" evidence="1">
    <location>
        <begin position="202"/>
        <end position="221"/>
    </location>
</feature>
<dbReference type="SUPFAM" id="SSF48317">
    <property type="entry name" value="Acid phosphatase/Vanadium-dependent haloperoxidase"/>
    <property type="match status" value="1"/>
</dbReference>
<evidence type="ECO:0000256" key="1">
    <source>
        <dbReference type="SAM" id="Phobius"/>
    </source>
</evidence>
<dbReference type="EMBL" id="JAQJJM010000009">
    <property type="protein sequence ID" value="MDN5132011.1"/>
    <property type="molecule type" value="Genomic_DNA"/>
</dbReference>
<dbReference type="InterPro" id="IPR000326">
    <property type="entry name" value="PAP2/HPO"/>
</dbReference>
<protein>
    <submittedName>
        <fullName evidence="3">Phosphatase PAP2 family protein</fullName>
    </submittedName>
</protein>
<keyword evidence="1" id="KW-0812">Transmembrane</keyword>
<proteinExistence type="predicted"/>
<dbReference type="Proteomes" id="UP001171508">
    <property type="component" value="Unassembled WGS sequence"/>
</dbReference>
<dbReference type="RefSeq" id="WP_175531311.1">
    <property type="nucleotide sequence ID" value="NZ_JABWGL010000020.1"/>
</dbReference>
<evidence type="ECO:0000313" key="3">
    <source>
        <dbReference type="EMBL" id="MDN5132011.1"/>
    </source>
</evidence>
<feature type="transmembrane region" description="Helical" evidence="1">
    <location>
        <begin position="9"/>
        <end position="27"/>
    </location>
</feature>
<feature type="transmembrane region" description="Helical" evidence="1">
    <location>
        <begin position="65"/>
        <end position="82"/>
    </location>
</feature>
<dbReference type="AlphaFoldDB" id="A0AAP4PY80"/>